<feature type="compositionally biased region" description="Polar residues" evidence="1">
    <location>
        <begin position="279"/>
        <end position="295"/>
    </location>
</feature>
<keyword evidence="3" id="KW-1185">Reference proteome</keyword>
<evidence type="ECO:0000256" key="1">
    <source>
        <dbReference type="SAM" id="MobiDB-lite"/>
    </source>
</evidence>
<dbReference type="AlphaFoldDB" id="N1PGY2"/>
<protein>
    <submittedName>
        <fullName evidence="2">Uncharacterized protein</fullName>
    </submittedName>
</protein>
<gene>
    <name evidence="2" type="ORF">DOTSEDRAFT_82193</name>
</gene>
<evidence type="ECO:0000313" key="2">
    <source>
        <dbReference type="EMBL" id="EME40571.1"/>
    </source>
</evidence>
<dbReference type="HOGENOM" id="CLU_852650_0_0_1"/>
<dbReference type="Proteomes" id="UP000016933">
    <property type="component" value="Unassembled WGS sequence"/>
</dbReference>
<sequence>MSVSIPQYTSCIADVIGVVGRGDALARSTAIHHVAQVFSSEVLVTTPIGRPMLSESDGPSQGVVPPQVADGRVELVAHNGIGKPSLVGECFAGLASWTGAQTCDFHLAHTSRDQSTKSHQSRPLVARQDNSSLFVVQRDSTPHPSRHISAALHEVGTGSTPRTASNLAPNHKCHIFRDDERELDRRDSADCCGLRSTADVLRRRGQTRHVRLRPPLRRRDWQRVIKNRRSMWRHEASAVSVRRLHAKPRIRHSKDVDSDRGDNMVIDRPRTPAIPYQAFQDSPRTVPQAPSQSTVIGPKPKRAKVKKCDKPESSRSNFPRPGEPGY</sequence>
<reference evidence="3" key="1">
    <citation type="journal article" date="2012" name="PLoS Genet.">
        <title>The genomes of the fungal plant pathogens Cladosporium fulvum and Dothistroma septosporum reveal adaptation to different hosts and lifestyles but also signatures of common ancestry.</title>
        <authorList>
            <person name="de Wit P.J.G.M."/>
            <person name="van der Burgt A."/>
            <person name="Oekmen B."/>
            <person name="Stergiopoulos I."/>
            <person name="Abd-Elsalam K.A."/>
            <person name="Aerts A.L."/>
            <person name="Bahkali A.H."/>
            <person name="Beenen H.G."/>
            <person name="Chettri P."/>
            <person name="Cox M.P."/>
            <person name="Datema E."/>
            <person name="de Vries R.P."/>
            <person name="Dhillon B."/>
            <person name="Ganley A.R."/>
            <person name="Griffiths S.A."/>
            <person name="Guo Y."/>
            <person name="Hamelin R.C."/>
            <person name="Henrissat B."/>
            <person name="Kabir M.S."/>
            <person name="Jashni M.K."/>
            <person name="Kema G."/>
            <person name="Klaubauf S."/>
            <person name="Lapidus A."/>
            <person name="Levasseur A."/>
            <person name="Lindquist E."/>
            <person name="Mehrabi R."/>
            <person name="Ohm R.A."/>
            <person name="Owen T.J."/>
            <person name="Salamov A."/>
            <person name="Schwelm A."/>
            <person name="Schijlen E."/>
            <person name="Sun H."/>
            <person name="van den Burg H.A."/>
            <person name="van Ham R.C.H.J."/>
            <person name="Zhang S."/>
            <person name="Goodwin S.B."/>
            <person name="Grigoriev I.V."/>
            <person name="Collemare J."/>
            <person name="Bradshaw R.E."/>
        </authorList>
    </citation>
    <scope>NUCLEOTIDE SEQUENCE [LARGE SCALE GENOMIC DNA]</scope>
    <source>
        <strain evidence="3">NZE10 / CBS 128990</strain>
    </source>
</reference>
<proteinExistence type="predicted"/>
<accession>N1PGY2</accession>
<feature type="region of interest" description="Disordered" evidence="1">
    <location>
        <begin position="250"/>
        <end position="326"/>
    </location>
</feature>
<feature type="compositionally biased region" description="Basic and acidic residues" evidence="1">
    <location>
        <begin position="253"/>
        <end position="270"/>
    </location>
</feature>
<reference evidence="2 3" key="2">
    <citation type="journal article" date="2012" name="PLoS Pathog.">
        <title>Diverse lifestyles and strategies of plant pathogenesis encoded in the genomes of eighteen Dothideomycetes fungi.</title>
        <authorList>
            <person name="Ohm R.A."/>
            <person name="Feau N."/>
            <person name="Henrissat B."/>
            <person name="Schoch C.L."/>
            <person name="Horwitz B.A."/>
            <person name="Barry K.W."/>
            <person name="Condon B.J."/>
            <person name="Copeland A.C."/>
            <person name="Dhillon B."/>
            <person name="Glaser F."/>
            <person name="Hesse C.N."/>
            <person name="Kosti I."/>
            <person name="LaButti K."/>
            <person name="Lindquist E.A."/>
            <person name="Lucas S."/>
            <person name="Salamov A.A."/>
            <person name="Bradshaw R.E."/>
            <person name="Ciuffetti L."/>
            <person name="Hamelin R.C."/>
            <person name="Kema G.H.J."/>
            <person name="Lawrence C."/>
            <person name="Scott J.A."/>
            <person name="Spatafora J.W."/>
            <person name="Turgeon B.G."/>
            <person name="de Wit P.J.G.M."/>
            <person name="Zhong S."/>
            <person name="Goodwin S.B."/>
            <person name="Grigoriev I.V."/>
        </authorList>
    </citation>
    <scope>NUCLEOTIDE SEQUENCE [LARGE SCALE GENOMIC DNA]</scope>
    <source>
        <strain evidence="3">NZE10 / CBS 128990</strain>
    </source>
</reference>
<organism evidence="2 3">
    <name type="scientific">Dothistroma septosporum (strain NZE10 / CBS 128990)</name>
    <name type="common">Red band needle blight fungus</name>
    <name type="synonym">Mycosphaerella pini</name>
    <dbReference type="NCBI Taxonomy" id="675120"/>
    <lineage>
        <taxon>Eukaryota</taxon>
        <taxon>Fungi</taxon>
        <taxon>Dikarya</taxon>
        <taxon>Ascomycota</taxon>
        <taxon>Pezizomycotina</taxon>
        <taxon>Dothideomycetes</taxon>
        <taxon>Dothideomycetidae</taxon>
        <taxon>Mycosphaerellales</taxon>
        <taxon>Mycosphaerellaceae</taxon>
        <taxon>Dothistroma</taxon>
    </lineage>
</organism>
<name>N1PGY2_DOTSN</name>
<dbReference type="EMBL" id="KB446543">
    <property type="protein sequence ID" value="EME40571.1"/>
    <property type="molecule type" value="Genomic_DNA"/>
</dbReference>
<evidence type="ECO:0000313" key="3">
    <source>
        <dbReference type="Proteomes" id="UP000016933"/>
    </source>
</evidence>